<dbReference type="Proteomes" id="UP000289952">
    <property type="component" value="Chromosome"/>
</dbReference>
<keyword evidence="4" id="KW-1185">Reference proteome</keyword>
<feature type="coiled-coil region" evidence="1">
    <location>
        <begin position="138"/>
        <end position="165"/>
    </location>
</feature>
<feature type="transmembrane region" description="Helical" evidence="2">
    <location>
        <begin position="34"/>
        <end position="57"/>
    </location>
</feature>
<evidence type="ECO:0000256" key="1">
    <source>
        <dbReference type="SAM" id="Coils"/>
    </source>
</evidence>
<dbReference type="OrthoDB" id="393362at2"/>
<reference evidence="3 4" key="1">
    <citation type="submission" date="2019-01" db="EMBL/GenBank/DDBJ databases">
        <authorList>
            <consortium name="Pathogen Informatics"/>
        </authorList>
    </citation>
    <scope>NUCLEOTIDE SEQUENCE [LARGE SCALE GENOMIC DNA]</scope>
    <source>
        <strain evidence="3 4">NCTC10118</strain>
    </source>
</reference>
<evidence type="ECO:0000313" key="3">
    <source>
        <dbReference type="EMBL" id="VEU63468.1"/>
    </source>
</evidence>
<keyword evidence="2" id="KW-0472">Membrane</keyword>
<evidence type="ECO:0008006" key="5">
    <source>
        <dbReference type="Google" id="ProtNLM"/>
    </source>
</evidence>
<keyword evidence="2" id="KW-1133">Transmembrane helix</keyword>
<dbReference type="AlphaFoldDB" id="A0A449AEQ4"/>
<gene>
    <name evidence="3" type="ORF">NCTC10118_00491</name>
</gene>
<dbReference type="NCBIfam" id="NF045833">
    <property type="entry name" value="P80_membrane"/>
    <property type="match status" value="1"/>
</dbReference>
<organism evidence="3 4">
    <name type="scientific">Mycoplasmopsis bovirhinis</name>
    <dbReference type="NCBI Taxonomy" id="29553"/>
    <lineage>
        <taxon>Bacteria</taxon>
        <taxon>Bacillati</taxon>
        <taxon>Mycoplasmatota</taxon>
        <taxon>Mycoplasmoidales</taxon>
        <taxon>Metamycoplasmataceae</taxon>
        <taxon>Mycoplasmopsis</taxon>
    </lineage>
</organism>
<sequence length="722" mass="82535">MAKRQRSFFERLSELNDNFEDKNKKVSRKTRRNWINYTILGTLAAMITAGITIPLVINTTKVNYIEPHKGDKRAFVFNNKVNISVDDLTNKLKTSDSDYSKQFDDTYKKVIFYMYEKEVLASKQYQEIFNGSLNSNENANLSIELNSLEKIKDNQKKKINDLKNNLKTTYGYSTWENVFKERLLTDEYGKSTNEEDAVDHLTFKEVESTALRSTQVEVKTLSLDYINKTAKKTIYKIDANGNTVKGSNNEAVVLFNQGEKVFPYFKEGVNYFIQPNNPTKATVFLTKSYITDLITVDQVVLNYFNNNNILIPNSVLLPGIANTDFRFGFNLSDSNAKKKFINNLKYSVLKNSDSSISVSQNIDLLLGFKNPSEYGLYSNNTKGIDAFNQEVSRYKTYLSALTLTSDSTLGYLGTSSMADLINNNIDLSFGTVANELLKDTNDFKTVDLKQLFSMPSGFNTKIEQEIAKLVQEAKDLVNNSSISDQNEKFNKISAKLEEANLLIDRYFTELTNEQFNDVVLDKYNKNFEIKVANNSYNSLVYKVKDKENLLLVLTKSGVAMFANTHLDTLDKFKEYITKDLVNIAGGNSAFFNFQTKLNNFKSKELLVLNKLNDDQFVSWLLTQKNYDNKQYTNELIAKLKTEVSSVRNGLKLNEELTLYEKINTYIKEKVNSLSNVNFKNVDGVIRVAYLGQDHASVNLNNSKNAFELAEQEFQKYFKKGNK</sequence>
<dbReference type="EMBL" id="LR214972">
    <property type="protein sequence ID" value="VEU63468.1"/>
    <property type="molecule type" value="Genomic_DNA"/>
</dbReference>
<protein>
    <recommendedName>
        <fullName evidence="5">Membrane protein P80</fullName>
    </recommendedName>
</protein>
<evidence type="ECO:0000313" key="4">
    <source>
        <dbReference type="Proteomes" id="UP000289952"/>
    </source>
</evidence>
<name>A0A449AEQ4_9BACT</name>
<evidence type="ECO:0000256" key="2">
    <source>
        <dbReference type="SAM" id="Phobius"/>
    </source>
</evidence>
<proteinExistence type="predicted"/>
<accession>A0A449AEQ4</accession>
<dbReference type="RefSeq" id="WP_129621661.1">
    <property type="nucleotide sequence ID" value="NZ_LR214972.1"/>
</dbReference>
<keyword evidence="1" id="KW-0175">Coiled coil</keyword>
<keyword evidence="2" id="KW-0812">Transmembrane</keyword>